<comment type="caution">
    <text evidence="6">The sequence shown here is derived from an EMBL/GenBank/DDBJ whole genome shotgun (WGS) entry which is preliminary data.</text>
</comment>
<evidence type="ECO:0000313" key="7">
    <source>
        <dbReference type="Proteomes" id="UP001165667"/>
    </source>
</evidence>
<dbReference type="EMBL" id="JAMOIM010000009">
    <property type="protein sequence ID" value="MCW6509427.1"/>
    <property type="molecule type" value="Genomic_DNA"/>
</dbReference>
<reference evidence="6" key="1">
    <citation type="submission" date="2022-05" db="EMBL/GenBank/DDBJ databases">
        <authorList>
            <person name="Pankratov T."/>
        </authorList>
    </citation>
    <scope>NUCLEOTIDE SEQUENCE</scope>
    <source>
        <strain evidence="6">BP6-180914</strain>
    </source>
</reference>
<dbReference type="PANTHER" id="PTHR23539:SF1">
    <property type="entry name" value="MAJOR FACILITATOR SUPERFAMILY (MFS) PROFILE DOMAIN-CONTAINING PROTEIN"/>
    <property type="match status" value="1"/>
</dbReference>
<evidence type="ECO:0000313" key="6">
    <source>
        <dbReference type="EMBL" id="MCW6509427.1"/>
    </source>
</evidence>
<gene>
    <name evidence="6" type="ORF">M8523_15510</name>
</gene>
<dbReference type="GO" id="GO:0022857">
    <property type="term" value="F:transmembrane transporter activity"/>
    <property type="evidence" value="ECO:0007669"/>
    <property type="project" value="InterPro"/>
</dbReference>
<evidence type="ECO:0000256" key="3">
    <source>
        <dbReference type="ARBA" id="ARBA00023136"/>
    </source>
</evidence>
<dbReference type="PROSITE" id="PS50850">
    <property type="entry name" value="MFS"/>
    <property type="match status" value="1"/>
</dbReference>
<feature type="transmembrane region" description="Helical" evidence="4">
    <location>
        <begin position="158"/>
        <end position="177"/>
    </location>
</feature>
<keyword evidence="7" id="KW-1185">Reference proteome</keyword>
<feature type="transmembrane region" description="Helical" evidence="4">
    <location>
        <begin position="332"/>
        <end position="354"/>
    </location>
</feature>
<dbReference type="RefSeq" id="WP_282585789.1">
    <property type="nucleotide sequence ID" value="NZ_JAMOIM010000009.1"/>
</dbReference>
<evidence type="ECO:0000259" key="5">
    <source>
        <dbReference type="PROSITE" id="PS50850"/>
    </source>
</evidence>
<sequence length="403" mass="40410">MNQALGLDAFNFTLAGAREGFGPFLGVYLQHQGFDPARTGFAMSLAGLAGIAATAPLGALIDRITAKRAAVVLAVTCIAIGAGLIVASKQLWIVAAGQVFIGIADSSLAPLVAALTLGLVGREHYADRVARNEAFNHAGNAVNAALAALLGYMFGMGYVAAAIGVMAVATGAVILGVDPNRIDHEAARGGNAGDRSTWSVLWHSKPLLLLAGTVFAFQTANGAMLPFIAQALTSQGHDPSLTTGAMTVTAQVSMIGAALLVPHVSRRIGQPTVLGCALLLVILRAGLAAWSSAWGNVALVQVLEGLSMGLAGVAIPALVADIMADTGHAGGGLGGVMMAYGAGAALSPALAGLMAQKFGFPAAFVALGAVAAVGLALWIAGLRIQAGANRDKPQGTPSPRGAS</sequence>
<feature type="transmembrane region" description="Helical" evidence="4">
    <location>
        <begin position="68"/>
        <end position="87"/>
    </location>
</feature>
<feature type="domain" description="Major facilitator superfamily (MFS) profile" evidence="5">
    <location>
        <begin position="164"/>
        <end position="403"/>
    </location>
</feature>
<protein>
    <submittedName>
        <fullName evidence="6">MFS transporter</fullName>
    </submittedName>
</protein>
<dbReference type="InterPro" id="IPR020846">
    <property type="entry name" value="MFS_dom"/>
</dbReference>
<dbReference type="Pfam" id="PF07690">
    <property type="entry name" value="MFS_1"/>
    <property type="match status" value="1"/>
</dbReference>
<proteinExistence type="predicted"/>
<feature type="transmembrane region" description="Helical" evidence="4">
    <location>
        <begin position="299"/>
        <end position="320"/>
    </location>
</feature>
<dbReference type="Gene3D" id="1.20.1250.20">
    <property type="entry name" value="MFS general substrate transporter like domains"/>
    <property type="match status" value="2"/>
</dbReference>
<dbReference type="InterPro" id="IPR011701">
    <property type="entry name" value="MFS"/>
</dbReference>
<dbReference type="AlphaFoldDB" id="A0AA41YY96"/>
<dbReference type="InterPro" id="IPR036259">
    <property type="entry name" value="MFS_trans_sf"/>
</dbReference>
<feature type="transmembrane region" description="Helical" evidence="4">
    <location>
        <begin position="273"/>
        <end position="293"/>
    </location>
</feature>
<feature type="transmembrane region" description="Helical" evidence="4">
    <location>
        <begin position="99"/>
        <end position="122"/>
    </location>
</feature>
<keyword evidence="2 4" id="KW-1133">Transmembrane helix</keyword>
<keyword evidence="3 4" id="KW-0472">Membrane</keyword>
<accession>A0AA41YY96</accession>
<evidence type="ECO:0000256" key="1">
    <source>
        <dbReference type="ARBA" id="ARBA00022692"/>
    </source>
</evidence>
<dbReference type="SUPFAM" id="SSF103473">
    <property type="entry name" value="MFS general substrate transporter"/>
    <property type="match status" value="1"/>
</dbReference>
<organism evidence="6 7">
    <name type="scientific">Lichenifustis flavocetrariae</name>
    <dbReference type="NCBI Taxonomy" id="2949735"/>
    <lineage>
        <taxon>Bacteria</taxon>
        <taxon>Pseudomonadati</taxon>
        <taxon>Pseudomonadota</taxon>
        <taxon>Alphaproteobacteria</taxon>
        <taxon>Hyphomicrobiales</taxon>
        <taxon>Lichenihabitantaceae</taxon>
        <taxon>Lichenifustis</taxon>
    </lineage>
</organism>
<keyword evidence="1 4" id="KW-0812">Transmembrane</keyword>
<dbReference type="Proteomes" id="UP001165667">
    <property type="component" value="Unassembled WGS sequence"/>
</dbReference>
<dbReference type="PANTHER" id="PTHR23539">
    <property type="entry name" value="MFS TRANSPORTER"/>
    <property type="match status" value="1"/>
</dbReference>
<evidence type="ECO:0000256" key="2">
    <source>
        <dbReference type="ARBA" id="ARBA00022989"/>
    </source>
</evidence>
<feature type="transmembrane region" description="Helical" evidence="4">
    <location>
        <begin position="207"/>
        <end position="229"/>
    </location>
</feature>
<name>A0AA41YY96_9HYPH</name>
<feature type="transmembrane region" description="Helical" evidence="4">
    <location>
        <begin position="134"/>
        <end position="152"/>
    </location>
</feature>
<feature type="transmembrane region" description="Helical" evidence="4">
    <location>
        <begin position="241"/>
        <end position="261"/>
    </location>
</feature>
<feature type="transmembrane region" description="Helical" evidence="4">
    <location>
        <begin position="360"/>
        <end position="382"/>
    </location>
</feature>
<evidence type="ECO:0000256" key="4">
    <source>
        <dbReference type="SAM" id="Phobius"/>
    </source>
</evidence>
<feature type="transmembrane region" description="Helical" evidence="4">
    <location>
        <begin position="41"/>
        <end position="61"/>
    </location>
</feature>